<dbReference type="Pfam" id="PF10099">
    <property type="entry name" value="RskA_C"/>
    <property type="match status" value="1"/>
</dbReference>
<evidence type="ECO:0000256" key="9">
    <source>
        <dbReference type="ARBA" id="ARBA00029829"/>
    </source>
</evidence>
<dbReference type="PANTHER" id="PTHR37461:SF1">
    <property type="entry name" value="ANTI-SIGMA-K FACTOR RSKA"/>
    <property type="match status" value="1"/>
</dbReference>
<organism evidence="15 16">
    <name type="scientific">Oryzihumus leptocrescens</name>
    <dbReference type="NCBI Taxonomy" id="297536"/>
    <lineage>
        <taxon>Bacteria</taxon>
        <taxon>Bacillati</taxon>
        <taxon>Actinomycetota</taxon>
        <taxon>Actinomycetes</taxon>
        <taxon>Micrococcales</taxon>
        <taxon>Intrasporangiaceae</taxon>
        <taxon>Oryzihumus</taxon>
    </lineage>
</organism>
<evidence type="ECO:0000313" key="15">
    <source>
        <dbReference type="EMBL" id="TQL56490.1"/>
    </source>
</evidence>
<evidence type="ECO:0000259" key="14">
    <source>
        <dbReference type="Pfam" id="PF13490"/>
    </source>
</evidence>
<evidence type="ECO:0000256" key="12">
    <source>
        <dbReference type="SAM" id="Phobius"/>
    </source>
</evidence>
<dbReference type="GO" id="GO:0005886">
    <property type="term" value="C:plasma membrane"/>
    <property type="evidence" value="ECO:0007669"/>
    <property type="project" value="UniProtKB-SubCell"/>
</dbReference>
<dbReference type="Proteomes" id="UP000319514">
    <property type="component" value="Unassembled WGS sequence"/>
</dbReference>
<dbReference type="PANTHER" id="PTHR37461">
    <property type="entry name" value="ANTI-SIGMA-K FACTOR RSKA"/>
    <property type="match status" value="1"/>
</dbReference>
<keyword evidence="7 12" id="KW-0472">Membrane</keyword>
<evidence type="ECO:0000313" key="16">
    <source>
        <dbReference type="Proteomes" id="UP000319514"/>
    </source>
</evidence>
<dbReference type="RefSeq" id="WP_141790677.1">
    <property type="nucleotide sequence ID" value="NZ_BAAAKX010000011.1"/>
</dbReference>
<dbReference type="AlphaFoldDB" id="A0A542Z8H8"/>
<keyword evidence="4 12" id="KW-0812">Transmembrane</keyword>
<name>A0A542Z8H8_9MICO</name>
<dbReference type="InterPro" id="IPR051474">
    <property type="entry name" value="Anti-sigma-K/W_factor"/>
</dbReference>
<dbReference type="Gene3D" id="1.10.10.1320">
    <property type="entry name" value="Anti-sigma factor, zinc-finger domain"/>
    <property type="match status" value="1"/>
</dbReference>
<keyword evidence="8" id="KW-0804">Transcription</keyword>
<keyword evidence="16" id="KW-1185">Reference proteome</keyword>
<reference evidence="15 16" key="1">
    <citation type="submission" date="2019-06" db="EMBL/GenBank/DDBJ databases">
        <title>Sequencing the genomes of 1000 actinobacteria strains.</title>
        <authorList>
            <person name="Klenk H.-P."/>
        </authorList>
    </citation>
    <scope>NUCLEOTIDE SEQUENCE [LARGE SCALE GENOMIC DNA]</scope>
    <source>
        <strain evidence="15 16">DSM 18082</strain>
    </source>
</reference>
<evidence type="ECO:0000256" key="6">
    <source>
        <dbReference type="ARBA" id="ARBA00023015"/>
    </source>
</evidence>
<evidence type="ECO:0000256" key="1">
    <source>
        <dbReference type="ARBA" id="ARBA00004167"/>
    </source>
</evidence>
<gene>
    <name evidence="15" type="ORF">FB474_4107</name>
</gene>
<feature type="domain" description="Anti-sigma K factor RskA C-terminal" evidence="13">
    <location>
        <begin position="144"/>
        <end position="274"/>
    </location>
</feature>
<dbReference type="EMBL" id="VFOQ01000003">
    <property type="protein sequence ID" value="TQL56490.1"/>
    <property type="molecule type" value="Genomic_DNA"/>
</dbReference>
<dbReference type="GO" id="GO:0006417">
    <property type="term" value="P:regulation of translation"/>
    <property type="evidence" value="ECO:0007669"/>
    <property type="project" value="TreeGrafter"/>
</dbReference>
<evidence type="ECO:0000256" key="5">
    <source>
        <dbReference type="ARBA" id="ARBA00022989"/>
    </source>
</evidence>
<dbReference type="Pfam" id="PF13490">
    <property type="entry name" value="zf-HC2"/>
    <property type="match status" value="1"/>
</dbReference>
<evidence type="ECO:0000256" key="7">
    <source>
        <dbReference type="ARBA" id="ARBA00023136"/>
    </source>
</evidence>
<evidence type="ECO:0000256" key="4">
    <source>
        <dbReference type="ARBA" id="ARBA00022692"/>
    </source>
</evidence>
<evidence type="ECO:0000256" key="2">
    <source>
        <dbReference type="ARBA" id="ARBA00004236"/>
    </source>
</evidence>
<comment type="subcellular location">
    <subcellularLocation>
        <location evidence="2">Cell membrane</location>
    </subcellularLocation>
    <subcellularLocation>
        <location evidence="1">Membrane</location>
        <topology evidence="1">Single-pass membrane protein</topology>
    </subcellularLocation>
</comment>
<evidence type="ECO:0000256" key="10">
    <source>
        <dbReference type="ARBA" id="ARBA00030803"/>
    </source>
</evidence>
<keyword evidence="6" id="KW-0805">Transcription regulation</keyword>
<feature type="transmembrane region" description="Helical" evidence="12">
    <location>
        <begin position="138"/>
        <end position="159"/>
    </location>
</feature>
<evidence type="ECO:0000256" key="3">
    <source>
        <dbReference type="ARBA" id="ARBA00022475"/>
    </source>
</evidence>
<proteinExistence type="predicted"/>
<feature type="domain" description="Putative zinc-finger" evidence="14">
    <location>
        <begin position="4"/>
        <end position="36"/>
    </location>
</feature>
<dbReference type="GO" id="GO:0016989">
    <property type="term" value="F:sigma factor antagonist activity"/>
    <property type="evidence" value="ECO:0007669"/>
    <property type="project" value="TreeGrafter"/>
</dbReference>
<comment type="caution">
    <text evidence="15">The sequence shown here is derived from an EMBL/GenBank/DDBJ whole genome shotgun (WGS) entry which is preliminary data.</text>
</comment>
<sequence length="280" mass="28973">MNDDIHGLSGAYAVDAVEGEERVAFEQHLAVCSQCRDEVATLRAAAGELAGLTEVTPPPSLRAAVLRDISSVRPLPPVVDRPEGALQLAEPAVVVVPAPEAPVSEAKEPVNPAPDAPAASAAPDELAQRRTRRLATPARWLIGVAAAALLALAVVWQPWQQSSTPLDLTQRVLASADAQRFGKTLGGARATIVRSPSLGKAVIIADNMPAAPAGHVYEVWLQHKDGTMVRAGLMPEGSQKQVSMVLDGDAAQAVGAGITVEPAGGSTSPTTPPIALFPFA</sequence>
<dbReference type="InterPro" id="IPR041916">
    <property type="entry name" value="Anti_sigma_zinc_sf"/>
</dbReference>
<dbReference type="OrthoDB" id="153510at2"/>
<evidence type="ECO:0000256" key="8">
    <source>
        <dbReference type="ARBA" id="ARBA00023163"/>
    </source>
</evidence>
<feature type="region of interest" description="Disordered" evidence="11">
    <location>
        <begin position="104"/>
        <end position="127"/>
    </location>
</feature>
<dbReference type="InterPro" id="IPR018764">
    <property type="entry name" value="RskA_C"/>
</dbReference>
<keyword evidence="3" id="KW-1003">Cell membrane</keyword>
<evidence type="ECO:0000259" key="13">
    <source>
        <dbReference type="Pfam" id="PF10099"/>
    </source>
</evidence>
<evidence type="ECO:0000256" key="11">
    <source>
        <dbReference type="SAM" id="MobiDB-lite"/>
    </source>
</evidence>
<protein>
    <recommendedName>
        <fullName evidence="10">Regulator of SigK</fullName>
    </recommendedName>
    <alternativeName>
        <fullName evidence="9">Sigma-K anti-sigma factor RskA</fullName>
    </alternativeName>
</protein>
<keyword evidence="5 12" id="KW-1133">Transmembrane helix</keyword>
<dbReference type="InterPro" id="IPR027383">
    <property type="entry name" value="Znf_put"/>
</dbReference>
<accession>A0A542Z8H8</accession>